<dbReference type="AlphaFoldDB" id="A0A5J9TJJ6"/>
<accession>A0A5J9TJJ6</accession>
<reference evidence="1 2" key="1">
    <citation type="journal article" date="2019" name="Sci. Rep.">
        <title>A high-quality genome of Eragrostis curvula grass provides insights into Poaceae evolution and supports new strategies to enhance forage quality.</title>
        <authorList>
            <person name="Carballo J."/>
            <person name="Santos B.A.C.M."/>
            <person name="Zappacosta D."/>
            <person name="Garbus I."/>
            <person name="Selva J.P."/>
            <person name="Gallo C.A."/>
            <person name="Diaz A."/>
            <person name="Albertini E."/>
            <person name="Caccamo M."/>
            <person name="Echenique V."/>
        </authorList>
    </citation>
    <scope>NUCLEOTIDE SEQUENCE [LARGE SCALE GENOMIC DNA]</scope>
    <source>
        <strain evidence="2">cv. Victoria</strain>
        <tissue evidence="1">Leaf</tissue>
    </source>
</reference>
<feature type="non-terminal residue" evidence="1">
    <location>
        <position position="172"/>
    </location>
</feature>
<evidence type="ECO:0000313" key="2">
    <source>
        <dbReference type="Proteomes" id="UP000324897"/>
    </source>
</evidence>
<keyword evidence="2" id="KW-1185">Reference proteome</keyword>
<comment type="caution">
    <text evidence="1">The sequence shown here is derived from an EMBL/GenBank/DDBJ whole genome shotgun (WGS) entry which is preliminary data.</text>
</comment>
<organism evidence="1 2">
    <name type="scientific">Eragrostis curvula</name>
    <name type="common">weeping love grass</name>
    <dbReference type="NCBI Taxonomy" id="38414"/>
    <lineage>
        <taxon>Eukaryota</taxon>
        <taxon>Viridiplantae</taxon>
        <taxon>Streptophyta</taxon>
        <taxon>Embryophyta</taxon>
        <taxon>Tracheophyta</taxon>
        <taxon>Spermatophyta</taxon>
        <taxon>Magnoliopsida</taxon>
        <taxon>Liliopsida</taxon>
        <taxon>Poales</taxon>
        <taxon>Poaceae</taxon>
        <taxon>PACMAD clade</taxon>
        <taxon>Chloridoideae</taxon>
        <taxon>Eragrostideae</taxon>
        <taxon>Eragrostidinae</taxon>
        <taxon>Eragrostis</taxon>
    </lineage>
</organism>
<protein>
    <submittedName>
        <fullName evidence="1">Uncharacterized protein</fullName>
    </submittedName>
</protein>
<evidence type="ECO:0000313" key="1">
    <source>
        <dbReference type="EMBL" id="TVU10831.1"/>
    </source>
</evidence>
<name>A0A5J9TJJ6_9POAL</name>
<dbReference type="Proteomes" id="UP000324897">
    <property type="component" value="Chromosome 3"/>
</dbReference>
<feature type="non-terminal residue" evidence="1">
    <location>
        <position position="1"/>
    </location>
</feature>
<gene>
    <name evidence="1" type="ORF">EJB05_44383</name>
</gene>
<proteinExistence type="predicted"/>
<sequence length="172" mass="18451">EPWGRLGSARQEGTWARAARGAAGGALRGRGALAWGRGAAGELRRGDATGRERDGRGRGWKGSGQDISLLMRVILSHCCRMVAVGAICLPLMYSGSPSAPDEILVSKIYDRYVAKQRKSPHTRGGPYPRRGGRYPRACGRYPMAHPPLACPSFIRNAGGMTLILPEEDPGVL</sequence>
<dbReference type="Gramene" id="TVU10831">
    <property type="protein sequence ID" value="TVU10831"/>
    <property type="gene ID" value="EJB05_44383"/>
</dbReference>
<dbReference type="EMBL" id="RWGY01000039">
    <property type="protein sequence ID" value="TVU10831.1"/>
    <property type="molecule type" value="Genomic_DNA"/>
</dbReference>